<dbReference type="GO" id="GO:0035312">
    <property type="term" value="F:5'-3' DNA exonuclease activity"/>
    <property type="evidence" value="ECO:0007669"/>
    <property type="project" value="UniProtKB-UniRule"/>
</dbReference>
<evidence type="ECO:0000256" key="5">
    <source>
        <dbReference type="ARBA" id="ARBA00022722"/>
    </source>
</evidence>
<evidence type="ECO:0000256" key="11">
    <source>
        <dbReference type="ARBA" id="ARBA00022839"/>
    </source>
</evidence>
<dbReference type="PANTHER" id="PTHR11081">
    <property type="entry name" value="FLAP ENDONUCLEASE FAMILY MEMBER"/>
    <property type="match status" value="1"/>
</dbReference>
<evidence type="ECO:0000256" key="9">
    <source>
        <dbReference type="ARBA" id="ARBA00022769"/>
    </source>
</evidence>
<keyword evidence="12 17" id="KW-0460">Magnesium</keyword>
<dbReference type="InterPro" id="IPR019974">
    <property type="entry name" value="XPG_CS"/>
</dbReference>
<evidence type="ECO:0000256" key="8">
    <source>
        <dbReference type="ARBA" id="ARBA00022763"/>
    </source>
</evidence>
<keyword evidence="15 17" id="KW-0234">DNA repair</keyword>
<feature type="region of interest" description="Disordered" evidence="18">
    <location>
        <begin position="424"/>
        <end position="481"/>
    </location>
</feature>
<keyword evidence="11 17" id="KW-0269">Exonuclease</keyword>
<dbReference type="SMART" id="SM00484">
    <property type="entry name" value="XPGI"/>
    <property type="match status" value="1"/>
</dbReference>
<evidence type="ECO:0000256" key="14">
    <source>
        <dbReference type="ARBA" id="ARBA00023125"/>
    </source>
</evidence>
<evidence type="ECO:0000256" key="12">
    <source>
        <dbReference type="ARBA" id="ARBA00022842"/>
    </source>
</evidence>
<dbReference type="InterPro" id="IPR036279">
    <property type="entry name" value="5-3_exonuclease_C_sf"/>
</dbReference>
<name>A0A7R8UR10_HERIL</name>
<evidence type="ECO:0000256" key="10">
    <source>
        <dbReference type="ARBA" id="ARBA00022801"/>
    </source>
</evidence>
<protein>
    <recommendedName>
        <fullName evidence="3 17">Exonuclease 1</fullName>
        <ecNumber evidence="17">3.1.-.-</ecNumber>
    </recommendedName>
</protein>
<keyword evidence="7" id="KW-0255">Endonuclease</keyword>
<keyword evidence="10 17" id="KW-0378">Hydrolase</keyword>
<evidence type="ECO:0000256" key="15">
    <source>
        <dbReference type="ARBA" id="ARBA00023204"/>
    </source>
</evidence>
<evidence type="ECO:0000256" key="4">
    <source>
        <dbReference type="ARBA" id="ARBA00022553"/>
    </source>
</evidence>
<accession>A0A7R8UR10</accession>
<dbReference type="SUPFAM" id="SSF47807">
    <property type="entry name" value="5' to 3' exonuclease, C-terminal subdomain"/>
    <property type="match status" value="1"/>
</dbReference>
<evidence type="ECO:0000259" key="20">
    <source>
        <dbReference type="SMART" id="SM00485"/>
    </source>
</evidence>
<dbReference type="GO" id="GO:0046872">
    <property type="term" value="F:metal ion binding"/>
    <property type="evidence" value="ECO:0007669"/>
    <property type="project" value="UniProtKB-UniRule"/>
</dbReference>
<evidence type="ECO:0000256" key="6">
    <source>
        <dbReference type="ARBA" id="ARBA00022723"/>
    </source>
</evidence>
<reference evidence="21 22" key="1">
    <citation type="submission" date="2020-11" db="EMBL/GenBank/DDBJ databases">
        <authorList>
            <person name="Wallbank WR R."/>
            <person name="Pardo Diaz C."/>
            <person name="Kozak K."/>
            <person name="Martin S."/>
            <person name="Jiggins C."/>
            <person name="Moest M."/>
            <person name="Warren A I."/>
            <person name="Generalovic N T."/>
            <person name="Byers J.R.P. K."/>
            <person name="Montejo-Kovacevich G."/>
            <person name="Yen C E."/>
        </authorList>
    </citation>
    <scope>NUCLEOTIDE SEQUENCE [LARGE SCALE GENOMIC DNA]</scope>
</reference>
<dbReference type="FunFam" id="1.10.150.20:FF:000011">
    <property type="entry name" value="exonuclease 1"/>
    <property type="match status" value="1"/>
</dbReference>
<dbReference type="PRINTS" id="PR00853">
    <property type="entry name" value="XPGRADSUPER"/>
</dbReference>
<dbReference type="InterPro" id="IPR008918">
    <property type="entry name" value="HhH2"/>
</dbReference>
<feature type="compositionally biased region" description="Basic and acidic residues" evidence="18">
    <location>
        <begin position="580"/>
        <end position="593"/>
    </location>
</feature>
<dbReference type="EC" id="3.1.-.-" evidence="17"/>
<dbReference type="GO" id="GO:0006310">
    <property type="term" value="P:DNA recombination"/>
    <property type="evidence" value="ECO:0007669"/>
    <property type="project" value="TreeGrafter"/>
</dbReference>
<organism evidence="21 22">
    <name type="scientific">Hermetia illucens</name>
    <name type="common">Black soldier fly</name>
    <dbReference type="NCBI Taxonomy" id="343691"/>
    <lineage>
        <taxon>Eukaryota</taxon>
        <taxon>Metazoa</taxon>
        <taxon>Ecdysozoa</taxon>
        <taxon>Arthropoda</taxon>
        <taxon>Hexapoda</taxon>
        <taxon>Insecta</taxon>
        <taxon>Pterygota</taxon>
        <taxon>Neoptera</taxon>
        <taxon>Endopterygota</taxon>
        <taxon>Diptera</taxon>
        <taxon>Brachycera</taxon>
        <taxon>Stratiomyomorpha</taxon>
        <taxon>Stratiomyidae</taxon>
        <taxon>Hermetiinae</taxon>
        <taxon>Hermetia</taxon>
    </lineage>
</organism>
<evidence type="ECO:0000313" key="22">
    <source>
        <dbReference type="Proteomes" id="UP000594454"/>
    </source>
</evidence>
<dbReference type="InParanoid" id="A0A7R8UR10"/>
<keyword evidence="8 17" id="KW-0227">DNA damage</keyword>
<dbReference type="AlphaFoldDB" id="A0A7R8UR10"/>
<evidence type="ECO:0000256" key="7">
    <source>
        <dbReference type="ARBA" id="ARBA00022759"/>
    </source>
</evidence>
<dbReference type="PROSITE" id="PS00841">
    <property type="entry name" value="XPG_1"/>
    <property type="match status" value="1"/>
</dbReference>
<dbReference type="CDD" id="cd09857">
    <property type="entry name" value="PIN_EXO1"/>
    <property type="match status" value="1"/>
</dbReference>
<sequence>MGIQGLIQFLEKASSPVSLQDIRGYTVAIDSYCWLHKGAFGCADQLSRGEDTDKYVQYCLKYVSLLLSYDIKPILVFDGRHLPAKAQTEQRRRESRDQSKKRAAELLRLGQIEQARSHMRRCVDITHEMAHRLMVECRKRNVDCIVAPYEADAQLAYLNKRNIAQYVITEDSDLVLFGCSKVIFKLDLNANGLMVDANKLYLAMGIKEERYTFDKFRKMCILSGCDYLDSLPGIGLAKACKFFCRTEETDMRRALLKVPSYLNMRNLVVTDEYIENFLKADATFQYMFVFDPFKRKMVRLNKLPEDFDISLCSNAGTLCDNDTAFQLALGNVNPFTLKKLDDWNPDAFSQDGSNALGLSWSNRGRAKHKSIWQANFTPHEPSNNCQTVQETRCAIEFKRYALKDVVTADCETIEVQQTESEILSIYSASDEPPNKRLCPEKERNLSPTNESPQNSTKSRNPFLKSSSQVSSPSNLETSSNSLLKSLSPRKIASRQSTNLAKISSFKRTVINTEQKVVSRFFKLNTTVTNNSNEVAKSQDCETTPEKYPDIAAKVAELNELEERQRQEATALYLSSPEATLSDRGDKTPPRRDSINSTPPEIANLHAIDSGIEVSSNEKEEIQKECENPPKELLDKFQFKVKTRDLSIIEEDNIIEISDEETTKRVETSIKKKKPTVRRIGLAKPKAKKPPVDASQSKLSKFFFKTKPVLQ</sequence>
<dbReference type="Gene3D" id="1.10.150.20">
    <property type="entry name" value="5' to 3' exonuclease, C-terminal subdomain"/>
    <property type="match status" value="1"/>
</dbReference>
<evidence type="ECO:0000256" key="18">
    <source>
        <dbReference type="SAM" id="MobiDB-lite"/>
    </source>
</evidence>
<keyword evidence="13 17" id="KW-0267">Excision nuclease</keyword>
<dbReference type="SMART" id="SM00279">
    <property type="entry name" value="HhH2"/>
    <property type="match status" value="1"/>
</dbReference>
<evidence type="ECO:0000256" key="13">
    <source>
        <dbReference type="ARBA" id="ARBA00022881"/>
    </source>
</evidence>
<feature type="compositionally biased region" description="Basic and acidic residues" evidence="18">
    <location>
        <begin position="432"/>
        <end position="444"/>
    </location>
</feature>
<dbReference type="InterPro" id="IPR044752">
    <property type="entry name" value="PIN-like_EXO1"/>
</dbReference>
<dbReference type="CDD" id="cd09908">
    <property type="entry name" value="H3TH_EXO1"/>
    <property type="match status" value="1"/>
</dbReference>
<keyword evidence="4" id="KW-0597">Phosphoprotein</keyword>
<comment type="cofactor">
    <cofactor evidence="17">
        <name>Mg(2+)</name>
        <dbReference type="ChEBI" id="CHEBI:18420"/>
    </cofactor>
    <text evidence="17">Binds 2 magnesium ions per subunit. They probably participate in the reaction catalyzed by the enzyme. May bind an additional third magnesium ion after substrate binding.</text>
</comment>
<feature type="region of interest" description="Disordered" evidence="18">
    <location>
        <begin position="569"/>
        <end position="600"/>
    </location>
</feature>
<evidence type="ECO:0000256" key="3">
    <source>
        <dbReference type="ARBA" id="ARBA00020324"/>
    </source>
</evidence>
<proteinExistence type="inferred from homology"/>
<feature type="compositionally biased region" description="Polar residues" evidence="18">
    <location>
        <begin position="445"/>
        <end position="469"/>
    </location>
</feature>
<evidence type="ECO:0000313" key="21">
    <source>
        <dbReference type="EMBL" id="CAD7085045.1"/>
    </source>
</evidence>
<dbReference type="FunCoup" id="A0A7R8UR10">
    <property type="interactions" value="869"/>
</dbReference>
<dbReference type="Gene3D" id="3.40.50.1010">
    <property type="entry name" value="5'-nuclease"/>
    <property type="match status" value="1"/>
</dbReference>
<feature type="domain" description="XPG-I" evidence="19">
    <location>
        <begin position="138"/>
        <end position="211"/>
    </location>
</feature>
<comment type="subcellular location">
    <subcellularLocation>
        <location evidence="1 17">Nucleus</location>
    </subcellularLocation>
</comment>
<dbReference type="SUPFAM" id="SSF88723">
    <property type="entry name" value="PIN domain-like"/>
    <property type="match status" value="1"/>
</dbReference>
<evidence type="ECO:0000256" key="2">
    <source>
        <dbReference type="ARBA" id="ARBA00010563"/>
    </source>
</evidence>
<dbReference type="GO" id="GO:0003677">
    <property type="term" value="F:DNA binding"/>
    <property type="evidence" value="ECO:0007669"/>
    <property type="project" value="UniProtKB-UniRule"/>
</dbReference>
<keyword evidence="16 17" id="KW-0539">Nucleus</keyword>
<dbReference type="InterPro" id="IPR006085">
    <property type="entry name" value="XPG_DNA_repair_N"/>
</dbReference>
<dbReference type="Proteomes" id="UP000594454">
    <property type="component" value="Chromosome 3"/>
</dbReference>
<dbReference type="PROSITE" id="PS00842">
    <property type="entry name" value="XPG_2"/>
    <property type="match status" value="1"/>
</dbReference>
<dbReference type="GO" id="GO:0006298">
    <property type="term" value="P:mismatch repair"/>
    <property type="evidence" value="ECO:0007669"/>
    <property type="project" value="TreeGrafter"/>
</dbReference>
<dbReference type="InterPro" id="IPR037315">
    <property type="entry name" value="EXO1_H3TH"/>
</dbReference>
<dbReference type="InterPro" id="IPR006084">
    <property type="entry name" value="XPG/Rad2"/>
</dbReference>
<dbReference type="InterPro" id="IPR006086">
    <property type="entry name" value="XPG-I_dom"/>
</dbReference>
<evidence type="ECO:0000256" key="16">
    <source>
        <dbReference type="ARBA" id="ARBA00023242"/>
    </source>
</evidence>
<gene>
    <name evidence="21" type="ORF">HERILL_LOCUS7911</name>
</gene>
<dbReference type="GO" id="GO:0017108">
    <property type="term" value="F:5'-flap endonuclease activity"/>
    <property type="evidence" value="ECO:0007669"/>
    <property type="project" value="TreeGrafter"/>
</dbReference>
<feature type="domain" description="XPG N-terminal" evidence="20">
    <location>
        <begin position="1"/>
        <end position="99"/>
    </location>
</feature>
<dbReference type="Pfam" id="PF00752">
    <property type="entry name" value="XPG_N"/>
    <property type="match status" value="1"/>
</dbReference>
<keyword evidence="22" id="KW-1185">Reference proteome</keyword>
<evidence type="ECO:0000256" key="1">
    <source>
        <dbReference type="ARBA" id="ARBA00004123"/>
    </source>
</evidence>
<comment type="similarity">
    <text evidence="2 17">Belongs to the XPG/RAD2 endonuclease family. EXO1 subfamily.</text>
</comment>
<keyword evidence="5 17" id="KW-0540">Nuclease</keyword>
<evidence type="ECO:0000259" key="19">
    <source>
        <dbReference type="SMART" id="SM00484"/>
    </source>
</evidence>
<dbReference type="OrthoDB" id="26491at2759"/>
<keyword evidence="6 17" id="KW-0479">Metal-binding</keyword>
<comment type="function">
    <text evidence="17">5'-&gt;3' double-stranded DNA exonuclease which may also possess a cryptic 3'-&gt;5' double-stranded DNA exonuclease activity. Functions in DNA mismatch repair.</text>
</comment>
<dbReference type="FunFam" id="3.40.50.1010:FF:000002">
    <property type="entry name" value="Exonuclease 1, putative"/>
    <property type="match status" value="1"/>
</dbReference>
<feature type="compositionally biased region" description="Low complexity" evidence="18">
    <location>
        <begin position="470"/>
        <end position="481"/>
    </location>
</feature>
<dbReference type="GO" id="GO:0005634">
    <property type="term" value="C:nucleus"/>
    <property type="evidence" value="ECO:0007669"/>
    <property type="project" value="UniProtKB-SubCell"/>
</dbReference>
<keyword evidence="9 17" id="KW-0228">DNA excision</keyword>
<evidence type="ECO:0000256" key="17">
    <source>
        <dbReference type="RuleBase" id="RU910737"/>
    </source>
</evidence>
<dbReference type="InterPro" id="IPR029060">
    <property type="entry name" value="PIN-like_dom_sf"/>
</dbReference>
<dbReference type="Pfam" id="PF00867">
    <property type="entry name" value="XPG_I"/>
    <property type="match status" value="1"/>
</dbReference>
<dbReference type="PANTHER" id="PTHR11081:SF8">
    <property type="entry name" value="EXONUCLEASE 1"/>
    <property type="match status" value="1"/>
</dbReference>
<dbReference type="SMART" id="SM00485">
    <property type="entry name" value="XPGN"/>
    <property type="match status" value="1"/>
</dbReference>
<dbReference type="EMBL" id="LR899011">
    <property type="protein sequence ID" value="CAD7085045.1"/>
    <property type="molecule type" value="Genomic_DNA"/>
</dbReference>
<keyword evidence="14 17" id="KW-0238">DNA-binding</keyword>